<evidence type="ECO:0008006" key="4">
    <source>
        <dbReference type="Google" id="ProtNLM"/>
    </source>
</evidence>
<accession>A0ABR1Z9R4</accession>
<reference evidence="2 3" key="1">
    <citation type="journal article" date="2024" name="G3 (Bethesda)">
        <title>Genome assembly of Hibiscus sabdariffa L. provides insights into metabolisms of medicinal natural products.</title>
        <authorList>
            <person name="Kim T."/>
        </authorList>
    </citation>
    <scope>NUCLEOTIDE SEQUENCE [LARGE SCALE GENOMIC DNA]</scope>
    <source>
        <strain evidence="2">TK-2024</strain>
        <tissue evidence="2">Old leaves</tissue>
    </source>
</reference>
<organism evidence="2 3">
    <name type="scientific">Hibiscus sabdariffa</name>
    <name type="common">roselle</name>
    <dbReference type="NCBI Taxonomy" id="183260"/>
    <lineage>
        <taxon>Eukaryota</taxon>
        <taxon>Viridiplantae</taxon>
        <taxon>Streptophyta</taxon>
        <taxon>Embryophyta</taxon>
        <taxon>Tracheophyta</taxon>
        <taxon>Spermatophyta</taxon>
        <taxon>Magnoliopsida</taxon>
        <taxon>eudicotyledons</taxon>
        <taxon>Gunneridae</taxon>
        <taxon>Pentapetalae</taxon>
        <taxon>rosids</taxon>
        <taxon>malvids</taxon>
        <taxon>Malvales</taxon>
        <taxon>Malvaceae</taxon>
        <taxon>Malvoideae</taxon>
        <taxon>Hibiscus</taxon>
    </lineage>
</organism>
<keyword evidence="3" id="KW-1185">Reference proteome</keyword>
<proteinExistence type="predicted"/>
<comment type="caution">
    <text evidence="2">The sequence shown here is derived from an EMBL/GenBank/DDBJ whole genome shotgun (WGS) entry which is preliminary data.</text>
</comment>
<dbReference type="PANTHER" id="PTHR31973">
    <property type="entry name" value="POLYPROTEIN, PUTATIVE-RELATED"/>
    <property type="match status" value="1"/>
</dbReference>
<protein>
    <recommendedName>
        <fullName evidence="4">Transposase MuDR plant domain-containing protein</fullName>
    </recommendedName>
</protein>
<feature type="region of interest" description="Disordered" evidence="1">
    <location>
        <begin position="1"/>
        <end position="61"/>
    </location>
</feature>
<evidence type="ECO:0000313" key="2">
    <source>
        <dbReference type="EMBL" id="KAK8476683.1"/>
    </source>
</evidence>
<evidence type="ECO:0000313" key="3">
    <source>
        <dbReference type="Proteomes" id="UP001396334"/>
    </source>
</evidence>
<name>A0ABR1Z9R4_9ROSI</name>
<sequence>MAIKNGPQVSDINRGNKDGDVTGDGNSDSDSGIVVEDINETDLESNKSEWDDENHLVSDDEEEEILSIKNKFRASASHFEEGNENALGGFGSGEDTDYLDTSDVGSYETNSDGDFISKNTGKVFFDDSTIVPRFELGMVFKTQQQLKDALYAYAVANRSADPGGTFELMVERPTAADRPKFKRLYVCFSALKEGFKKYCRPVISLDECFLKSPFKGEILSVVGRDSNNQIFPIGGQWLRWKIGIVGHGF</sequence>
<dbReference type="Proteomes" id="UP001396334">
    <property type="component" value="Unassembled WGS sequence"/>
</dbReference>
<gene>
    <name evidence="2" type="ORF">V6N11_034913</name>
</gene>
<dbReference type="PANTHER" id="PTHR31973:SF187">
    <property type="entry name" value="MUTATOR TRANSPOSASE MUDRA PROTEIN"/>
    <property type="match status" value="1"/>
</dbReference>
<feature type="compositionally biased region" description="Basic and acidic residues" evidence="1">
    <location>
        <begin position="44"/>
        <end position="58"/>
    </location>
</feature>
<evidence type="ECO:0000256" key="1">
    <source>
        <dbReference type="SAM" id="MobiDB-lite"/>
    </source>
</evidence>
<dbReference type="EMBL" id="JBBPBN010002111">
    <property type="protein sequence ID" value="KAK8476683.1"/>
    <property type="molecule type" value="Genomic_DNA"/>
</dbReference>